<proteinExistence type="predicted"/>
<feature type="region of interest" description="Disordered" evidence="1">
    <location>
        <begin position="123"/>
        <end position="143"/>
    </location>
</feature>
<sequence>MKQDEFTKYLEKLFPPGKKKKGFPKQYIVMVVAIGAMLMIVSNMMSSPEPAEPVSSNMQPANEEGSEPAFGDNKSSPSSIVDYENRYENELKEALDLITGVSDVNVVVNLETSPQKIIEKNRSTNKKYTHESDKQGGNRKIEEEVSEEEAVIIQDGNKQEPIVLTTEKPRVRGVLVVAKGAENIQIKKMIVDAVTRVLDVPYHRVAVMPKKSKGE</sequence>
<dbReference type="EMBL" id="SWLG01000011">
    <property type="protein sequence ID" value="TLS36370.1"/>
    <property type="molecule type" value="Genomic_DNA"/>
</dbReference>
<evidence type="ECO:0000256" key="2">
    <source>
        <dbReference type="SAM" id="Phobius"/>
    </source>
</evidence>
<name>A0A5R9F1P4_9BACL</name>
<accession>A0A5R9F1P4</accession>
<keyword evidence="2" id="KW-0472">Membrane</keyword>
<dbReference type="InterPro" id="IPR014195">
    <property type="entry name" value="Spore_III_AG"/>
</dbReference>
<dbReference type="NCBIfam" id="TIGR02830">
    <property type="entry name" value="spore_III_AG"/>
    <property type="match status" value="1"/>
</dbReference>
<dbReference type="RefSeq" id="WP_138127688.1">
    <property type="nucleotide sequence ID" value="NZ_SWLG01000011.1"/>
</dbReference>
<gene>
    <name evidence="3" type="primary">spoIIIAG</name>
    <name evidence="3" type="ORF">FCL54_15690</name>
</gene>
<evidence type="ECO:0000313" key="4">
    <source>
        <dbReference type="Proteomes" id="UP000308230"/>
    </source>
</evidence>
<reference evidence="3 4" key="1">
    <citation type="submission" date="2019-04" db="EMBL/GenBank/DDBJ databases">
        <title>Bacillus caeni sp. nov., a bacterium isolated from mangrove sediment.</title>
        <authorList>
            <person name="Huang H."/>
            <person name="Mo K."/>
            <person name="Hu Y."/>
        </authorList>
    </citation>
    <scope>NUCLEOTIDE SEQUENCE [LARGE SCALE GENOMIC DNA]</scope>
    <source>
        <strain evidence="3 4">HB172195</strain>
    </source>
</reference>
<keyword evidence="2" id="KW-1133">Transmembrane helix</keyword>
<keyword evidence="2" id="KW-0812">Transmembrane</keyword>
<comment type="caution">
    <text evidence="3">The sequence shown here is derived from an EMBL/GenBank/DDBJ whole genome shotgun (WGS) entry which is preliminary data.</text>
</comment>
<evidence type="ECO:0000256" key="1">
    <source>
        <dbReference type="SAM" id="MobiDB-lite"/>
    </source>
</evidence>
<keyword evidence="4" id="KW-1185">Reference proteome</keyword>
<dbReference type="Proteomes" id="UP000308230">
    <property type="component" value="Unassembled WGS sequence"/>
</dbReference>
<organism evidence="3 4">
    <name type="scientific">Exobacillus caeni</name>
    <dbReference type="NCBI Taxonomy" id="2574798"/>
    <lineage>
        <taxon>Bacteria</taxon>
        <taxon>Bacillati</taxon>
        <taxon>Bacillota</taxon>
        <taxon>Bacilli</taxon>
        <taxon>Bacillales</taxon>
        <taxon>Guptibacillaceae</taxon>
        <taxon>Exobacillus</taxon>
    </lineage>
</organism>
<protein>
    <submittedName>
        <fullName evidence="3">Stage III sporulation protein AG</fullName>
    </submittedName>
</protein>
<dbReference type="AlphaFoldDB" id="A0A5R9F1P4"/>
<feature type="region of interest" description="Disordered" evidence="1">
    <location>
        <begin position="47"/>
        <end position="80"/>
    </location>
</feature>
<dbReference type="OrthoDB" id="2381602at2"/>
<evidence type="ECO:0000313" key="3">
    <source>
        <dbReference type="EMBL" id="TLS36370.1"/>
    </source>
</evidence>
<feature type="transmembrane region" description="Helical" evidence="2">
    <location>
        <begin position="27"/>
        <end position="45"/>
    </location>
</feature>